<evidence type="ECO:0000259" key="3">
    <source>
        <dbReference type="Pfam" id="PF13359"/>
    </source>
</evidence>
<evidence type="ECO:0000256" key="1">
    <source>
        <dbReference type="ARBA" id="ARBA00001968"/>
    </source>
</evidence>
<evidence type="ECO:0000313" key="5">
    <source>
        <dbReference type="Proteomes" id="UP001159427"/>
    </source>
</evidence>
<protein>
    <recommendedName>
        <fullName evidence="3">DDE Tnp4 domain-containing protein</fullName>
    </recommendedName>
</protein>
<dbReference type="Pfam" id="PF13359">
    <property type="entry name" value="DDE_Tnp_4"/>
    <property type="match status" value="1"/>
</dbReference>
<sequence length="121" mass="13823">MFAGSNLSYLRDCSSPKIFLKFLRRRSSKGKRHDAAMLAISNFLTALEHNAVSQTGQQMCIYGDLAYPLRVNLMAPFRGTALTAQMEAFNDSMSNVRTSFVWLFGDIVEYFKFMNFKKTLK</sequence>
<dbReference type="EMBL" id="CALNXI010000028">
    <property type="protein sequence ID" value="CAH3015764.1"/>
    <property type="molecule type" value="Genomic_DNA"/>
</dbReference>
<dbReference type="InterPro" id="IPR027806">
    <property type="entry name" value="HARBI1_dom"/>
</dbReference>
<keyword evidence="5" id="KW-1185">Reference proteome</keyword>
<accession>A0ABN8LL78</accession>
<comment type="caution">
    <text evidence="4">The sequence shown here is derived from an EMBL/GenBank/DDBJ whole genome shotgun (WGS) entry which is preliminary data.</text>
</comment>
<evidence type="ECO:0000313" key="4">
    <source>
        <dbReference type="EMBL" id="CAH3015764.1"/>
    </source>
</evidence>
<name>A0ABN8LL78_9CNID</name>
<evidence type="ECO:0000256" key="2">
    <source>
        <dbReference type="ARBA" id="ARBA00022723"/>
    </source>
</evidence>
<dbReference type="Proteomes" id="UP001159427">
    <property type="component" value="Unassembled WGS sequence"/>
</dbReference>
<proteinExistence type="predicted"/>
<organism evidence="4 5">
    <name type="scientific">Porites evermanni</name>
    <dbReference type="NCBI Taxonomy" id="104178"/>
    <lineage>
        <taxon>Eukaryota</taxon>
        <taxon>Metazoa</taxon>
        <taxon>Cnidaria</taxon>
        <taxon>Anthozoa</taxon>
        <taxon>Hexacorallia</taxon>
        <taxon>Scleractinia</taxon>
        <taxon>Fungiina</taxon>
        <taxon>Poritidae</taxon>
        <taxon>Porites</taxon>
    </lineage>
</organism>
<comment type="cofactor">
    <cofactor evidence="1">
        <name>a divalent metal cation</name>
        <dbReference type="ChEBI" id="CHEBI:60240"/>
    </cofactor>
</comment>
<keyword evidence="2" id="KW-0479">Metal-binding</keyword>
<gene>
    <name evidence="4" type="ORF">PEVE_00020883</name>
</gene>
<reference evidence="4 5" key="1">
    <citation type="submission" date="2022-05" db="EMBL/GenBank/DDBJ databases">
        <authorList>
            <consortium name="Genoscope - CEA"/>
            <person name="William W."/>
        </authorList>
    </citation>
    <scope>NUCLEOTIDE SEQUENCE [LARGE SCALE GENOMIC DNA]</scope>
</reference>
<feature type="domain" description="DDE Tnp4" evidence="3">
    <location>
        <begin position="27"/>
        <end position="117"/>
    </location>
</feature>